<sequence>MLRLVDALPADINDFIYFPDFASEVVTISRNVGIFPVAGVSTKEWGFENYSRLIDILSNDKRVEFINLYFSDHNDLGPYMKIKNDNIKFHVGLSFDELIKSVASNIVIVSNNSFGAHLSSYLGLNLVAIYSGHTTIEEWSPVFGSSIVISRPISCSPCHNPTDYCNILCLKDISPNHVMSSINEFLVKDYALDPHHLITSDQEKNVHKSSPYEEDQGLPQALIRAISSLEKQVNDSFVENLTPFIAQNFPPKTARKKLFVDISELVQGDAKTGIQRVVRSLLNGLLEHPIEGFQTILTYATPDQAYRYATRFTAKFQGTPNDGLTDELIEYHSGDIFFVPDLCPSV</sequence>
<evidence type="ECO:0008006" key="5">
    <source>
        <dbReference type="Google" id="ProtNLM"/>
    </source>
</evidence>
<evidence type="ECO:0000313" key="4">
    <source>
        <dbReference type="Proteomes" id="UP000009374"/>
    </source>
</evidence>
<gene>
    <name evidence="3" type="ORF">UBAL3_24060001</name>
</gene>
<dbReference type="Pfam" id="PF01075">
    <property type="entry name" value="Glyco_transf_9"/>
    <property type="match status" value="1"/>
</dbReference>
<organism evidence="3 4">
    <name type="scientific">Leptospirillum ferrodiazotrophum</name>
    <dbReference type="NCBI Taxonomy" id="412449"/>
    <lineage>
        <taxon>Bacteria</taxon>
        <taxon>Pseudomonadati</taxon>
        <taxon>Nitrospirota</taxon>
        <taxon>Nitrospiria</taxon>
        <taxon>Nitrospirales</taxon>
        <taxon>Nitrospiraceae</taxon>
        <taxon>Leptospirillum</taxon>
    </lineage>
</organism>
<evidence type="ECO:0000256" key="1">
    <source>
        <dbReference type="ARBA" id="ARBA00022676"/>
    </source>
</evidence>
<dbReference type="EMBL" id="GG693851">
    <property type="protein sequence ID" value="EES53982.1"/>
    <property type="molecule type" value="Genomic_DNA"/>
</dbReference>
<accession>C6HTL7</accession>
<dbReference type="AlphaFoldDB" id="C6HTL7"/>
<dbReference type="GO" id="GO:0005829">
    <property type="term" value="C:cytosol"/>
    <property type="evidence" value="ECO:0007669"/>
    <property type="project" value="TreeGrafter"/>
</dbReference>
<evidence type="ECO:0000313" key="3">
    <source>
        <dbReference type="EMBL" id="EES53982.1"/>
    </source>
</evidence>
<dbReference type="Gene3D" id="3.40.50.2000">
    <property type="entry name" value="Glycogen Phosphorylase B"/>
    <property type="match status" value="1"/>
</dbReference>
<proteinExistence type="predicted"/>
<feature type="non-terminal residue" evidence="3">
    <location>
        <position position="346"/>
    </location>
</feature>
<dbReference type="PANTHER" id="PTHR30160">
    <property type="entry name" value="TETRAACYLDISACCHARIDE 4'-KINASE-RELATED"/>
    <property type="match status" value="1"/>
</dbReference>
<protein>
    <recommendedName>
        <fullName evidence="5">Heptosyltransferase family protein</fullName>
    </recommendedName>
</protein>
<keyword evidence="1" id="KW-0328">Glycosyltransferase</keyword>
<dbReference type="Proteomes" id="UP000009374">
    <property type="component" value="Unassembled WGS sequence"/>
</dbReference>
<keyword evidence="2" id="KW-0808">Transferase</keyword>
<dbReference type="InterPro" id="IPR002201">
    <property type="entry name" value="Glyco_trans_9"/>
</dbReference>
<dbReference type="GO" id="GO:0008713">
    <property type="term" value="F:ADP-heptose-lipopolysaccharide heptosyltransferase activity"/>
    <property type="evidence" value="ECO:0007669"/>
    <property type="project" value="TreeGrafter"/>
</dbReference>
<reference evidence="3 4" key="1">
    <citation type="journal article" date="2009" name="Appl. Environ. Microbiol.">
        <title>Community genomic and proteomic analyses of chemoautotrophic iron-oxidizing "Leptospirillum rubarum" (Group II) and "Leptospirillum ferrodiazotrophum" (Group III) bacteria in acid mine drainage biofilms.</title>
        <authorList>
            <person name="Goltsman D.S."/>
            <person name="Denef V.J."/>
            <person name="Singer S.W."/>
            <person name="VerBerkmoes N.C."/>
            <person name="Lefsrud M."/>
            <person name="Mueller R.S."/>
            <person name="Dick G.J."/>
            <person name="Sun C.L."/>
            <person name="Wheeler K.E."/>
            <person name="Zemla A."/>
            <person name="Baker B.J."/>
            <person name="Hauser L."/>
            <person name="Land M."/>
            <person name="Shah M.B."/>
            <person name="Thelen M.P."/>
            <person name="Hettich R.L."/>
            <person name="Banfield J.F."/>
        </authorList>
    </citation>
    <scope>NUCLEOTIDE SEQUENCE [LARGE SCALE GENOMIC DNA]</scope>
</reference>
<dbReference type="SUPFAM" id="SSF53756">
    <property type="entry name" value="UDP-Glycosyltransferase/glycogen phosphorylase"/>
    <property type="match status" value="1"/>
</dbReference>
<keyword evidence="4" id="KW-1185">Reference proteome</keyword>
<evidence type="ECO:0000256" key="2">
    <source>
        <dbReference type="ARBA" id="ARBA00022679"/>
    </source>
</evidence>
<name>C6HTL7_9BACT</name>
<dbReference type="GO" id="GO:0009244">
    <property type="term" value="P:lipopolysaccharide core region biosynthetic process"/>
    <property type="evidence" value="ECO:0007669"/>
    <property type="project" value="TreeGrafter"/>
</dbReference>
<dbReference type="InterPro" id="IPR051199">
    <property type="entry name" value="LPS_LOS_Heptosyltrfase"/>
</dbReference>